<dbReference type="Pfam" id="PF07479">
    <property type="entry name" value="NAD_Gly3P_dh_C"/>
    <property type="match status" value="1"/>
</dbReference>
<comment type="caution">
    <text evidence="4">The sequence shown here is derived from an EMBL/GenBank/DDBJ whole genome shotgun (WGS) entry which is preliminary data.</text>
</comment>
<dbReference type="GO" id="GO:0046168">
    <property type="term" value="P:glycerol-3-phosphate catabolic process"/>
    <property type="evidence" value="ECO:0007669"/>
    <property type="project" value="InterPro"/>
</dbReference>
<feature type="domain" description="Glycerol-3-phosphate dehydrogenase NAD-dependent C-terminal" evidence="3">
    <location>
        <begin position="277"/>
        <end position="406"/>
    </location>
</feature>
<dbReference type="InterPro" id="IPR008927">
    <property type="entry name" value="6-PGluconate_DH-like_C_sf"/>
</dbReference>
<reference evidence="5" key="1">
    <citation type="journal article" date="2019" name="Nat. Commun.">
        <title>Expansion of phycobilisome linker gene families in mesophilic red algae.</title>
        <authorList>
            <person name="Lee J."/>
            <person name="Kim D."/>
            <person name="Bhattacharya D."/>
            <person name="Yoon H.S."/>
        </authorList>
    </citation>
    <scope>NUCLEOTIDE SEQUENCE [LARGE SCALE GENOMIC DNA]</scope>
    <source>
        <strain evidence="5">CCMP 1328</strain>
    </source>
</reference>
<dbReference type="GO" id="GO:0005975">
    <property type="term" value="P:carbohydrate metabolic process"/>
    <property type="evidence" value="ECO:0007669"/>
    <property type="project" value="InterPro"/>
</dbReference>
<evidence type="ECO:0000313" key="4">
    <source>
        <dbReference type="EMBL" id="KAA8491041.1"/>
    </source>
</evidence>
<dbReference type="OMA" id="HNGPEEK"/>
<dbReference type="InterPro" id="IPR011128">
    <property type="entry name" value="G3P_DH_NAD-dep_N"/>
</dbReference>
<dbReference type="EMBL" id="VRMN01000016">
    <property type="protein sequence ID" value="KAA8491041.1"/>
    <property type="molecule type" value="Genomic_DNA"/>
</dbReference>
<name>A0A5J4YHZ2_PORPP</name>
<organism evidence="4 5">
    <name type="scientific">Porphyridium purpureum</name>
    <name type="common">Red alga</name>
    <name type="synonym">Porphyridium cruentum</name>
    <dbReference type="NCBI Taxonomy" id="35688"/>
    <lineage>
        <taxon>Eukaryota</taxon>
        <taxon>Rhodophyta</taxon>
        <taxon>Bangiophyceae</taxon>
        <taxon>Porphyridiales</taxon>
        <taxon>Porphyridiaceae</taxon>
        <taxon>Porphyridium</taxon>
    </lineage>
</organism>
<dbReference type="GO" id="GO:0005829">
    <property type="term" value="C:cytosol"/>
    <property type="evidence" value="ECO:0007669"/>
    <property type="project" value="TreeGrafter"/>
</dbReference>
<feature type="domain" description="Glycerol-3-phosphate dehydrogenase NAD-dependent N-terminal" evidence="2">
    <location>
        <begin position="145"/>
        <end position="248"/>
    </location>
</feature>
<dbReference type="Pfam" id="PF01210">
    <property type="entry name" value="NAD_Gly3P_dh_N"/>
    <property type="match status" value="1"/>
</dbReference>
<dbReference type="AlphaFoldDB" id="A0A5J4YHZ2"/>
<keyword evidence="1" id="KW-0560">Oxidoreductase</keyword>
<gene>
    <name evidence="4" type="ORF">FVE85_4458</name>
</gene>
<sequence length="503" mass="55298">MVVDRETPAASGLLSEEEGMERLRDIRAFFDIPEDRPLNVVGIGAGAWGAVFMAMLEKQYGSLDPQRKLINVVIWRREGKTITTEVAAQLLETINSYPDVIRRLRKRGSYIKYVEARMGDRQLTADEILRDGFCANMIHLPLCPLNVVTDLEEAVWNADIVINSLPSTDARGVFERIGTSWKERDPNPEHWPVVISLAKGVECLTDPFPHILTPTSVLHSVTGLPQEKLMYLGGPNIAAEVWDGRYATSRLCGAEKYRKSLAVFLRSPNFVVWDHADVITHEVMGGLKNVYAIGAGIIAAATDRCATSMSVYFSNACSEMVFITHLLSPEPDYLAGPLLADTYVTLLKGRNSWYGEQLGRGLLFVEDGDSVPGKGTIQGVSATAGFYELLSHPSVEVKHPLTGEVVSPIDILPTLSALYKFLSGHDTVDLTPRSPAPFKKNRTGKVPPGLELDREGRVKRALEAVDDFVMAMKDASASDPSESLALSKLSHGEIYNPKLCFAD</sequence>
<proteinExistence type="predicted"/>
<evidence type="ECO:0000259" key="2">
    <source>
        <dbReference type="Pfam" id="PF01210"/>
    </source>
</evidence>
<dbReference type="OrthoDB" id="10263760at2759"/>
<dbReference type="Gene3D" id="3.40.50.720">
    <property type="entry name" value="NAD(P)-binding Rossmann-like Domain"/>
    <property type="match status" value="1"/>
</dbReference>
<evidence type="ECO:0000313" key="5">
    <source>
        <dbReference type="Proteomes" id="UP000324585"/>
    </source>
</evidence>
<accession>A0A5J4YHZ2</accession>
<evidence type="ECO:0000256" key="1">
    <source>
        <dbReference type="ARBA" id="ARBA00023002"/>
    </source>
</evidence>
<dbReference type="GO" id="GO:0047952">
    <property type="term" value="F:glycerol-3-phosphate dehydrogenase [NAD(P)+] activity"/>
    <property type="evidence" value="ECO:0007669"/>
    <property type="project" value="TreeGrafter"/>
</dbReference>
<dbReference type="InterPro" id="IPR006109">
    <property type="entry name" value="G3P_DH_NAD-dep_C"/>
</dbReference>
<dbReference type="PANTHER" id="PTHR11728:SF30">
    <property type="entry name" value="GLYCEROL-3-PHOSPHATE DEHYDROGENASE [NAD(+)] GPDHC1, CYTOSOLIC"/>
    <property type="match status" value="1"/>
</dbReference>
<dbReference type="GO" id="GO:0051287">
    <property type="term" value="F:NAD binding"/>
    <property type="evidence" value="ECO:0007669"/>
    <property type="project" value="InterPro"/>
</dbReference>
<dbReference type="Gene3D" id="1.10.1040.10">
    <property type="entry name" value="N-(1-d-carboxylethyl)-l-norvaline Dehydrogenase, domain 2"/>
    <property type="match status" value="1"/>
</dbReference>
<protein>
    <submittedName>
        <fullName evidence="4">Putative glycerol-3-phosphate dehydrogenase NAD(+) 1, cytosolic</fullName>
    </submittedName>
</protein>
<keyword evidence="5" id="KW-1185">Reference proteome</keyword>
<dbReference type="InterPro" id="IPR013328">
    <property type="entry name" value="6PGD_dom2"/>
</dbReference>
<dbReference type="InterPro" id="IPR036291">
    <property type="entry name" value="NAD(P)-bd_dom_sf"/>
</dbReference>
<evidence type="ECO:0000259" key="3">
    <source>
        <dbReference type="Pfam" id="PF07479"/>
    </source>
</evidence>
<dbReference type="PANTHER" id="PTHR11728">
    <property type="entry name" value="GLYCEROL-3-PHOSPHATE DEHYDROGENASE"/>
    <property type="match status" value="1"/>
</dbReference>
<dbReference type="SUPFAM" id="SSF48179">
    <property type="entry name" value="6-phosphogluconate dehydrogenase C-terminal domain-like"/>
    <property type="match status" value="1"/>
</dbReference>
<dbReference type="Proteomes" id="UP000324585">
    <property type="component" value="Unassembled WGS sequence"/>
</dbReference>
<dbReference type="SUPFAM" id="SSF51735">
    <property type="entry name" value="NAD(P)-binding Rossmann-fold domains"/>
    <property type="match status" value="1"/>
</dbReference>